<accession>A0AAW2DJZ4</accession>
<feature type="region of interest" description="Disordered" evidence="1">
    <location>
        <begin position="44"/>
        <end position="178"/>
    </location>
</feature>
<feature type="compositionally biased region" description="Low complexity" evidence="1">
    <location>
        <begin position="214"/>
        <end position="248"/>
    </location>
</feature>
<feature type="region of interest" description="Disordered" evidence="1">
    <location>
        <begin position="194"/>
        <end position="271"/>
    </location>
</feature>
<proteinExistence type="predicted"/>
<keyword evidence="3" id="KW-1185">Reference proteome</keyword>
<feature type="compositionally biased region" description="Pro residues" evidence="1">
    <location>
        <begin position="153"/>
        <end position="169"/>
    </location>
</feature>
<dbReference type="AlphaFoldDB" id="A0AAW2DJZ4"/>
<evidence type="ECO:0000313" key="3">
    <source>
        <dbReference type="Proteomes" id="UP001459277"/>
    </source>
</evidence>
<sequence length="271" mass="29743">MPEDYTHPCYYKDAYVETYKTPIPPMPGQSEWVSSGQPKPVALIIYKPPGRPPMKRKRDADEPRNPYKVSRANKPVRCGRCQKEGHNARGCKANVTGETPWERRKRLQKEQFGSGRPSTCRQTPSSSQPPPTHQPYTMGSSSSNQAAGSQPPATQPPARQPPATQPPAQTPWSQNPSQWYSSDFRYIVRGAPWFASSQPAPHTPAETWDSRPPATRSPATRSLATRSTATRSPATRGAALRGRGNAARTQKCRTRGGKANSGGRGRGRGSK</sequence>
<name>A0AAW2DJZ4_9ROSI</name>
<evidence type="ECO:0000256" key="1">
    <source>
        <dbReference type="SAM" id="MobiDB-lite"/>
    </source>
</evidence>
<feature type="compositionally biased region" description="Low complexity" evidence="1">
    <location>
        <begin position="134"/>
        <end position="152"/>
    </location>
</feature>
<comment type="caution">
    <text evidence="2">The sequence shown here is derived from an EMBL/GenBank/DDBJ whole genome shotgun (WGS) entry which is preliminary data.</text>
</comment>
<protein>
    <recommendedName>
        <fullName evidence="4">CCHC-type domain-containing protein</fullName>
    </recommendedName>
</protein>
<reference evidence="2 3" key="1">
    <citation type="submission" date="2024-01" db="EMBL/GenBank/DDBJ databases">
        <title>A telomere-to-telomere, gap-free genome of sweet tea (Lithocarpus litseifolius).</title>
        <authorList>
            <person name="Zhou J."/>
        </authorList>
    </citation>
    <scope>NUCLEOTIDE SEQUENCE [LARGE SCALE GENOMIC DNA]</scope>
    <source>
        <strain evidence="2">Zhou-2022a</strain>
        <tissue evidence="2">Leaf</tissue>
    </source>
</reference>
<evidence type="ECO:0008006" key="4">
    <source>
        <dbReference type="Google" id="ProtNLM"/>
    </source>
</evidence>
<dbReference type="EMBL" id="JAZDWU010000002">
    <property type="protein sequence ID" value="KAL0010736.1"/>
    <property type="molecule type" value="Genomic_DNA"/>
</dbReference>
<feature type="compositionally biased region" description="Low complexity" evidence="1">
    <location>
        <begin position="117"/>
        <end position="126"/>
    </location>
</feature>
<dbReference type="Proteomes" id="UP001459277">
    <property type="component" value="Unassembled WGS sequence"/>
</dbReference>
<gene>
    <name evidence="2" type="ORF">SO802_005844</name>
</gene>
<evidence type="ECO:0000313" key="2">
    <source>
        <dbReference type="EMBL" id="KAL0010736.1"/>
    </source>
</evidence>
<organism evidence="2 3">
    <name type="scientific">Lithocarpus litseifolius</name>
    <dbReference type="NCBI Taxonomy" id="425828"/>
    <lineage>
        <taxon>Eukaryota</taxon>
        <taxon>Viridiplantae</taxon>
        <taxon>Streptophyta</taxon>
        <taxon>Embryophyta</taxon>
        <taxon>Tracheophyta</taxon>
        <taxon>Spermatophyta</taxon>
        <taxon>Magnoliopsida</taxon>
        <taxon>eudicotyledons</taxon>
        <taxon>Gunneridae</taxon>
        <taxon>Pentapetalae</taxon>
        <taxon>rosids</taxon>
        <taxon>fabids</taxon>
        <taxon>Fagales</taxon>
        <taxon>Fagaceae</taxon>
        <taxon>Lithocarpus</taxon>
    </lineage>
</organism>